<sequence>MENTKPAPICLTMEMFSFTAPETGPSWVSGEPPLSPLHFGWGTPPSIPLYSQEAGFDSALSGVECACAVDGAGSRAKAYVHQFTSTVRIVPQTIWGGGSPDS</sequence>
<reference evidence="1" key="1">
    <citation type="submission" date="2020-07" db="EMBL/GenBank/DDBJ databases">
        <title>Multicomponent nature underlies the extraordinary mechanical properties of spider dragline silk.</title>
        <authorList>
            <person name="Kono N."/>
            <person name="Nakamura H."/>
            <person name="Mori M."/>
            <person name="Yoshida Y."/>
            <person name="Ohtoshi R."/>
            <person name="Malay A.D."/>
            <person name="Moran D.A.P."/>
            <person name="Tomita M."/>
            <person name="Numata K."/>
            <person name="Arakawa K."/>
        </authorList>
    </citation>
    <scope>NUCLEOTIDE SEQUENCE</scope>
</reference>
<dbReference type="OrthoDB" id="10470732at2759"/>
<organism evidence="1 2">
    <name type="scientific">Trichonephila clavata</name>
    <name type="common">Joro spider</name>
    <name type="synonym">Nephila clavata</name>
    <dbReference type="NCBI Taxonomy" id="2740835"/>
    <lineage>
        <taxon>Eukaryota</taxon>
        <taxon>Metazoa</taxon>
        <taxon>Ecdysozoa</taxon>
        <taxon>Arthropoda</taxon>
        <taxon>Chelicerata</taxon>
        <taxon>Arachnida</taxon>
        <taxon>Araneae</taxon>
        <taxon>Araneomorphae</taxon>
        <taxon>Entelegynae</taxon>
        <taxon>Araneoidea</taxon>
        <taxon>Nephilidae</taxon>
        <taxon>Trichonephila</taxon>
    </lineage>
</organism>
<protein>
    <submittedName>
        <fullName evidence="1">Uncharacterized protein</fullName>
    </submittedName>
</protein>
<dbReference type="AlphaFoldDB" id="A0A8X6H4X6"/>
<dbReference type="EMBL" id="BMAO01017622">
    <property type="protein sequence ID" value="GFR17053.1"/>
    <property type="molecule type" value="Genomic_DNA"/>
</dbReference>
<evidence type="ECO:0000313" key="1">
    <source>
        <dbReference type="EMBL" id="GFR17053.1"/>
    </source>
</evidence>
<comment type="caution">
    <text evidence="1">The sequence shown here is derived from an EMBL/GenBank/DDBJ whole genome shotgun (WGS) entry which is preliminary data.</text>
</comment>
<evidence type="ECO:0000313" key="2">
    <source>
        <dbReference type="Proteomes" id="UP000887116"/>
    </source>
</evidence>
<keyword evidence="2" id="KW-1185">Reference proteome</keyword>
<proteinExistence type="predicted"/>
<name>A0A8X6H4X6_TRICU</name>
<accession>A0A8X6H4X6</accession>
<gene>
    <name evidence="1" type="ORF">TNCT_618881</name>
</gene>
<dbReference type="Proteomes" id="UP000887116">
    <property type="component" value="Unassembled WGS sequence"/>
</dbReference>